<dbReference type="Proteomes" id="UP000494165">
    <property type="component" value="Unassembled WGS sequence"/>
</dbReference>
<organism evidence="2 3">
    <name type="scientific">Cloeon dipterum</name>
    <dbReference type="NCBI Taxonomy" id="197152"/>
    <lineage>
        <taxon>Eukaryota</taxon>
        <taxon>Metazoa</taxon>
        <taxon>Ecdysozoa</taxon>
        <taxon>Arthropoda</taxon>
        <taxon>Hexapoda</taxon>
        <taxon>Insecta</taxon>
        <taxon>Pterygota</taxon>
        <taxon>Palaeoptera</taxon>
        <taxon>Ephemeroptera</taxon>
        <taxon>Pisciforma</taxon>
        <taxon>Baetidae</taxon>
        <taxon>Cloeon</taxon>
    </lineage>
</organism>
<dbReference type="AlphaFoldDB" id="A0A8S1DY39"/>
<dbReference type="OrthoDB" id="5984441at2759"/>
<dbReference type="Gene3D" id="2.160.20.120">
    <property type="match status" value="1"/>
</dbReference>
<reference evidence="2 3" key="1">
    <citation type="submission" date="2020-04" db="EMBL/GenBank/DDBJ databases">
        <authorList>
            <person name="Alioto T."/>
            <person name="Alioto T."/>
            <person name="Gomez Garrido J."/>
        </authorList>
    </citation>
    <scope>NUCLEOTIDE SEQUENCE [LARGE SCALE GENOMIC DNA]</scope>
</reference>
<sequence>MLPRVLIRTLSLRAASEGIKQRFWSSTAVLGSAKNWKIVEKVADRQVPPLSNVTINSSDCPVVVCPADPQQYPDSDRLLIYLLKDQENDSTDLQLVQATPNSFNIDVHGSTDEQKTLEIHVPVQSNVSAFCSGGGDVSVKYLHSDRLAVVTSSGSISTKDIRCSEIVLATQGGSVACTGVLQGKINIKAMSQGTISCQRLQGPLANVESEKGDVSIASDYCDRSSVTTHSGSVKFGSLHRKCKVEITGKADLIAAGLDGRLQAVVKEGNADVQVSNLVGHSNIELGKGNVKLRLGETDNNLIRLSADQVNMCGEFEAENSSENGKNLVRFGRKGDGQGDLKVSVLEGEILVEKSSWIASLNLNKKYN</sequence>
<gene>
    <name evidence="2" type="ORF">CLODIP_2_CD05593</name>
</gene>
<dbReference type="PANTHER" id="PTHR34094">
    <property type="match status" value="1"/>
</dbReference>
<protein>
    <recommendedName>
        <fullName evidence="1">DUF4097 domain-containing protein</fullName>
    </recommendedName>
</protein>
<dbReference type="Pfam" id="PF13349">
    <property type="entry name" value="DUF4097"/>
    <property type="match status" value="1"/>
</dbReference>
<dbReference type="PANTHER" id="PTHR34094:SF1">
    <property type="entry name" value="PROTEIN FAM185A"/>
    <property type="match status" value="1"/>
</dbReference>
<evidence type="ECO:0000313" key="3">
    <source>
        <dbReference type="Proteomes" id="UP000494165"/>
    </source>
</evidence>
<comment type="caution">
    <text evidence="2">The sequence shown here is derived from an EMBL/GenBank/DDBJ whole genome shotgun (WGS) entry which is preliminary data.</text>
</comment>
<dbReference type="InterPro" id="IPR025164">
    <property type="entry name" value="Toastrack_DUF4097"/>
</dbReference>
<dbReference type="EMBL" id="CADEPI010000517">
    <property type="protein sequence ID" value="CAB3386892.1"/>
    <property type="molecule type" value="Genomic_DNA"/>
</dbReference>
<evidence type="ECO:0000313" key="2">
    <source>
        <dbReference type="EMBL" id="CAB3386892.1"/>
    </source>
</evidence>
<proteinExistence type="predicted"/>
<accession>A0A8S1DY39</accession>
<evidence type="ECO:0000259" key="1">
    <source>
        <dbReference type="Pfam" id="PF13349"/>
    </source>
</evidence>
<name>A0A8S1DY39_9INSE</name>
<keyword evidence="3" id="KW-1185">Reference proteome</keyword>
<feature type="domain" description="DUF4097" evidence="1">
    <location>
        <begin position="92"/>
        <end position="216"/>
    </location>
</feature>